<sequence>MVPLVLLAKEGAFGPGRCSFFFFQPSKVRSLVQSMDSKGPRCLWNSPQRSWTVGAAMYRNSRNCEKVSPSTIVSQGLDKESRNLERRAVKFHPPSGSEAARYVIPLMVITLFLKSFLTVHQAVRMYSNTFQMTQE</sequence>
<reference evidence="2" key="1">
    <citation type="submission" date="2016-11" db="UniProtKB">
        <authorList>
            <consortium name="WormBaseParasite"/>
        </authorList>
    </citation>
    <scope>IDENTIFICATION</scope>
</reference>
<evidence type="ECO:0000313" key="1">
    <source>
        <dbReference type="Proteomes" id="UP000095287"/>
    </source>
</evidence>
<dbReference type="WBParaSite" id="L893_g8569.t1">
    <property type="protein sequence ID" value="L893_g8569.t1"/>
    <property type="gene ID" value="L893_g8569"/>
</dbReference>
<keyword evidence="1" id="KW-1185">Reference proteome</keyword>
<organism evidence="1 2">
    <name type="scientific">Steinernema glaseri</name>
    <dbReference type="NCBI Taxonomy" id="37863"/>
    <lineage>
        <taxon>Eukaryota</taxon>
        <taxon>Metazoa</taxon>
        <taxon>Ecdysozoa</taxon>
        <taxon>Nematoda</taxon>
        <taxon>Chromadorea</taxon>
        <taxon>Rhabditida</taxon>
        <taxon>Tylenchina</taxon>
        <taxon>Panagrolaimomorpha</taxon>
        <taxon>Strongyloidoidea</taxon>
        <taxon>Steinernematidae</taxon>
        <taxon>Steinernema</taxon>
    </lineage>
</organism>
<evidence type="ECO:0000313" key="2">
    <source>
        <dbReference type="WBParaSite" id="L893_g8569.t1"/>
    </source>
</evidence>
<dbReference type="Proteomes" id="UP000095287">
    <property type="component" value="Unplaced"/>
</dbReference>
<proteinExistence type="predicted"/>
<name>A0A1I8AS00_9BILA</name>
<accession>A0A1I8AS00</accession>
<dbReference type="AlphaFoldDB" id="A0A1I8AS00"/>
<protein>
    <submittedName>
        <fullName evidence="2">Transmembrane protein</fullName>
    </submittedName>
</protein>